<dbReference type="GO" id="GO:0008270">
    <property type="term" value="F:zinc ion binding"/>
    <property type="evidence" value="ECO:0007669"/>
    <property type="project" value="UniProtKB-KW"/>
</dbReference>
<dbReference type="PROSITE" id="PS00344">
    <property type="entry name" value="GATA_ZN_FINGER_1"/>
    <property type="match status" value="1"/>
</dbReference>
<feature type="domain" description="GATA-type" evidence="3">
    <location>
        <begin position="837"/>
        <end position="893"/>
    </location>
</feature>
<feature type="compositionally biased region" description="Low complexity" evidence="2">
    <location>
        <begin position="978"/>
        <end position="991"/>
    </location>
</feature>
<dbReference type="GO" id="GO:0006355">
    <property type="term" value="P:regulation of DNA-templated transcription"/>
    <property type="evidence" value="ECO:0007669"/>
    <property type="project" value="InterPro"/>
</dbReference>
<reference evidence="4" key="1">
    <citation type="journal article" date="2020" name="Fungal Divers.">
        <title>Resolving the Mortierellaceae phylogeny through synthesis of multi-gene phylogenetics and phylogenomics.</title>
        <authorList>
            <person name="Vandepol N."/>
            <person name="Liber J."/>
            <person name="Desiro A."/>
            <person name="Na H."/>
            <person name="Kennedy M."/>
            <person name="Barry K."/>
            <person name="Grigoriev I.V."/>
            <person name="Miller A.N."/>
            <person name="O'Donnell K."/>
            <person name="Stajich J.E."/>
            <person name="Bonito G."/>
        </authorList>
    </citation>
    <scope>NUCLEOTIDE SEQUENCE</scope>
    <source>
        <strain evidence="4">BC1065</strain>
    </source>
</reference>
<keyword evidence="1" id="KW-0862">Zinc</keyword>
<dbReference type="EMBL" id="JAAAJB010000109">
    <property type="protein sequence ID" value="KAG0265730.1"/>
    <property type="molecule type" value="Genomic_DNA"/>
</dbReference>
<feature type="region of interest" description="Disordered" evidence="2">
    <location>
        <begin position="1201"/>
        <end position="1342"/>
    </location>
</feature>
<proteinExistence type="predicted"/>
<feature type="compositionally biased region" description="Acidic residues" evidence="2">
    <location>
        <begin position="1524"/>
        <end position="1540"/>
    </location>
</feature>
<dbReference type="PROSITE" id="PS50114">
    <property type="entry name" value="GATA_ZN_FINGER_2"/>
    <property type="match status" value="2"/>
</dbReference>
<evidence type="ECO:0000313" key="4">
    <source>
        <dbReference type="EMBL" id="KAG0265730.1"/>
    </source>
</evidence>
<feature type="compositionally biased region" description="Basic and acidic residues" evidence="2">
    <location>
        <begin position="1281"/>
        <end position="1294"/>
    </location>
</feature>
<evidence type="ECO:0000259" key="3">
    <source>
        <dbReference type="PROSITE" id="PS50114"/>
    </source>
</evidence>
<gene>
    <name evidence="4" type="ORF">DFQ27_000381</name>
</gene>
<feature type="region of interest" description="Disordered" evidence="2">
    <location>
        <begin position="252"/>
        <end position="412"/>
    </location>
</feature>
<keyword evidence="5" id="KW-1185">Reference proteome</keyword>
<keyword evidence="1" id="KW-0479">Metal-binding</keyword>
<feature type="region of interest" description="Disordered" evidence="2">
    <location>
        <begin position="1360"/>
        <end position="1629"/>
    </location>
</feature>
<evidence type="ECO:0000256" key="2">
    <source>
        <dbReference type="SAM" id="MobiDB-lite"/>
    </source>
</evidence>
<dbReference type="CDD" id="cd00202">
    <property type="entry name" value="ZnF_GATA"/>
    <property type="match status" value="1"/>
</dbReference>
<feature type="compositionally biased region" description="Basic residues" evidence="2">
    <location>
        <begin position="1328"/>
        <end position="1340"/>
    </location>
</feature>
<name>A0A9P6QDZ1_9FUNG</name>
<feature type="compositionally biased region" description="Low complexity" evidence="2">
    <location>
        <begin position="1496"/>
        <end position="1523"/>
    </location>
</feature>
<feature type="compositionally biased region" description="Low complexity" evidence="2">
    <location>
        <begin position="1317"/>
        <end position="1327"/>
    </location>
</feature>
<dbReference type="SMART" id="SM00401">
    <property type="entry name" value="ZnF_GATA"/>
    <property type="match status" value="2"/>
</dbReference>
<feature type="compositionally biased region" description="Basic and acidic residues" evidence="2">
    <location>
        <begin position="196"/>
        <end position="213"/>
    </location>
</feature>
<comment type="caution">
    <text evidence="4">The sequence shown here is derived from an EMBL/GenBank/DDBJ whole genome shotgun (WGS) entry which is preliminary data.</text>
</comment>
<sequence>MRVMKASDTINLLHDGAAITPVTTRNSSCRSAYEEQDHSLADEVLITSWYRGDATKDEGTQTLRPCSSISKLVHAEHSLATPSCSTSSGAGSYDERLHELKDLPFWTIRPRVLPACADATDCDSPRYTDAAANLYPLENQDHDGEFNSQSQGDLSQEIYISDFRELGEADNTSESSDTFHGYFTPSSPTMSSHHPVTHDLDGRDPVPVDHQDPPDTDALTTNRCDDSGPSLCHRQESNRLADDRCAPSLLPTDAMATSATPETVSDSSWFPSMKPPAPPVVQGVAAGSMVSTTPDGPTPTSTSLSATRDEVPKSPQATGPDVEVDPAASAVQRESFGREGPRSASSKERKDMDAHGPAPSSDGIPRASASATTSLPTDTEVIKSEGEGGDPQHAVEDATSQLQPPFWSPTPPSEDCNFLVDYDSVEVQQPHMQYLQPQSIANGAGHFVATSSTSTNNRLSLLDMEANGGNNTGQMLPKISLPLPSSNLYSAGFQQAPQVGSSLVAPANWHPLAFPAHQQEQFYARHQPQAGYFDSLSAQLSDAQHLSHTQHSHAAAEKAFETMSTVNRVGGRGRPSGASYNQLKSSITNDHYSGAAGTAPGYAPPPFGPGHYNCSCNVAGCSVDMALRGPNALLPPIEGSSVDSAVVRYGPWSAPSTPSGFSHPNLYHRPPKEVTMSQALVPHRATTVAAPYGVDGSIDGGGCGATAHRYYNQNNGTDYRYIRAGGDSNNGAPSSSRNALTVQGHFFNSGPSDYAGYGHDNPFMYRGHPDFHSSIVSPTRGRVSDDQVRTKPSAMSSSAMVPGSLSVARPKLDSVNAVTVYASSRPRYVIDDGTYRDPEPKHCTNCMTMSTPSWRRCPEGRRLLCNACGLFEKLHGRPRPTYHAKDGSIKIQRSGPPHDPCTRCDRRDSPQWFRTPNKELICNACNEMAKQQRTMTASSVLQSPPLITSASASSNQQVQNTGSKPNKPASSKRKRKSTSSAGVSNGSGSSATAQATVVGTSLRLPSASSLASSSLLPPTATIFISSSEMGIPSSDNGRAIAWPANMYRGGAPGFGATYDQPYAYGPSSASTALAYSNAAAAAAAAAAYAYQAHYPCLPNTMAAAAAAAAAGATPTSSTVESSSLIEWQGAAGGGGGGAFSSSLPSRLQDQASEFNIYTDTSQPSLYAPMANVSGDHPTTTMSSHLGIMRANMLASGFPSSISSSIPQSSHGGGAIVAAPDHLRHDDGISPSAVVSGAGSDAHGPEGQPEGNSDTTPTAAGPSSSSTSVAQSSAPCGSSAHSEVRVKTEGTDKGNHYALTKRGGNHQKRKASSHDEALSSSSTSTLKTSRSKHVTKKARASNHHDLATMATVAAHQAAATAAARSDRYHRTSSSARTAATTVVSGPEKMQHKSPTTQHHQQHPPRPSQTARSKAQEKGGWMVLSADARRETGQSKDKGEGDEASKGSRAAGGETDGHDPKRRRLVQPAGPSTSGKTTLSWPSRVLDTGKNHHRRLNSESSTTSQSSSASSSSNSNSSSDSSSMGGDDDEADDEDEDDEEEEVAHGGATLSSTGPRQPNMKGLPRGSHAFHHSGSRQGRTLLQERGNNRTQTDPRPSGIVLRIPKEGAGSGSGSTSSSMPAVADKSSRSTK</sequence>
<organism evidence="4 5">
    <name type="scientific">Actinomortierella ambigua</name>
    <dbReference type="NCBI Taxonomy" id="1343610"/>
    <lineage>
        <taxon>Eukaryota</taxon>
        <taxon>Fungi</taxon>
        <taxon>Fungi incertae sedis</taxon>
        <taxon>Mucoromycota</taxon>
        <taxon>Mortierellomycotina</taxon>
        <taxon>Mortierellomycetes</taxon>
        <taxon>Mortierellales</taxon>
        <taxon>Mortierellaceae</taxon>
        <taxon>Actinomortierella</taxon>
    </lineage>
</organism>
<dbReference type="InterPro" id="IPR000679">
    <property type="entry name" value="Znf_GATA"/>
</dbReference>
<dbReference type="GO" id="GO:0043565">
    <property type="term" value="F:sequence-specific DNA binding"/>
    <property type="evidence" value="ECO:0007669"/>
    <property type="project" value="InterPro"/>
</dbReference>
<dbReference type="InterPro" id="IPR013088">
    <property type="entry name" value="Znf_NHR/GATA"/>
</dbReference>
<feature type="compositionally biased region" description="Basic and acidic residues" evidence="2">
    <location>
        <begin position="1425"/>
        <end position="1444"/>
    </location>
</feature>
<feature type="compositionally biased region" description="Low complexity" evidence="2">
    <location>
        <begin position="1252"/>
        <end position="1274"/>
    </location>
</feature>
<feature type="compositionally biased region" description="Basic and acidic residues" evidence="2">
    <location>
        <begin position="335"/>
        <end position="354"/>
    </location>
</feature>
<feature type="compositionally biased region" description="Basic and acidic residues" evidence="2">
    <location>
        <begin position="900"/>
        <end position="909"/>
    </location>
</feature>
<feature type="region of interest" description="Disordered" evidence="2">
    <location>
        <begin position="879"/>
        <end position="909"/>
    </location>
</feature>
<keyword evidence="1" id="KW-0863">Zinc-finger</keyword>
<dbReference type="Pfam" id="PF00320">
    <property type="entry name" value="GATA"/>
    <property type="match status" value="1"/>
</dbReference>
<feature type="region of interest" description="Disordered" evidence="2">
    <location>
        <begin position="170"/>
        <end position="236"/>
    </location>
</feature>
<evidence type="ECO:0000313" key="5">
    <source>
        <dbReference type="Proteomes" id="UP000807716"/>
    </source>
</evidence>
<feature type="region of interest" description="Disordered" evidence="2">
    <location>
        <begin position="950"/>
        <end position="991"/>
    </location>
</feature>
<protein>
    <recommendedName>
        <fullName evidence="3">GATA-type domain-containing protein</fullName>
    </recommendedName>
</protein>
<dbReference type="OrthoDB" id="515401at2759"/>
<feature type="compositionally biased region" description="Polar residues" evidence="2">
    <location>
        <begin position="255"/>
        <end position="270"/>
    </location>
</feature>
<feature type="compositionally biased region" description="Low complexity" evidence="2">
    <location>
        <begin position="184"/>
        <end position="194"/>
    </location>
</feature>
<evidence type="ECO:0000256" key="1">
    <source>
        <dbReference type="PROSITE-ProRule" id="PRU00094"/>
    </source>
</evidence>
<feature type="compositionally biased region" description="Low complexity" evidence="2">
    <location>
        <begin position="280"/>
        <end position="303"/>
    </location>
</feature>
<dbReference type="Gene3D" id="3.30.50.10">
    <property type="entry name" value="Erythroid Transcription Factor GATA-1, subunit A"/>
    <property type="match status" value="2"/>
</dbReference>
<feature type="compositionally biased region" description="Polar residues" evidence="2">
    <location>
        <begin position="1468"/>
        <end position="1479"/>
    </location>
</feature>
<accession>A0A9P6QDZ1</accession>
<feature type="domain" description="GATA-type" evidence="3">
    <location>
        <begin position="901"/>
        <end position="930"/>
    </location>
</feature>
<dbReference type="Proteomes" id="UP000807716">
    <property type="component" value="Unassembled WGS sequence"/>
</dbReference>
<dbReference type="SUPFAM" id="SSF57716">
    <property type="entry name" value="Glucocorticoid receptor-like (DNA-binding domain)"/>
    <property type="match status" value="2"/>
</dbReference>
<feature type="compositionally biased region" description="Low complexity" evidence="2">
    <location>
        <begin position="1370"/>
        <end position="1383"/>
    </location>
</feature>